<feature type="transmembrane region" description="Helical" evidence="1">
    <location>
        <begin position="20"/>
        <end position="41"/>
    </location>
</feature>
<gene>
    <name evidence="2" type="ORF">EHO60_05150</name>
</gene>
<sequence length="388" mass="45123">MKPESSQKNPWIFSAKFDLIWIIGPGIFSVLLLFFLDLAGISSGITGSGSGRTNGKAFPTWLWLLLVPGIDVSHVYSTLFRTYFDKRQWIERKTLLTLVPIFCFLTALILHSFGKTIFWRIMAYLAVFHFIRQQYGFLALYSSKEPKESKVLSFTWEKSTLYVVTIIPIIYWHTTPEGRNFEWFLDGDFFSFPQADIATYSLVFFWGWIFLYFVSQVYSYLRSGQFSWPKNLLLLNTAVIWYMGIVVKNDDLSFTLTNIVNHGVPYMALLFMYGRFAKGNFPAVYYDAFKRIGLGVFAFLGTLIILSYSEEWLWDTFVWREHPQLFGNDLIVKSGIGRGLESVLVPLFFLPQFTHYVLDGFLWKIGKQNSELRNFFGLPKKSEQNTEM</sequence>
<evidence type="ECO:0000313" key="3">
    <source>
        <dbReference type="Proteomes" id="UP000298458"/>
    </source>
</evidence>
<accession>A0A4R9GI39</accession>
<dbReference type="EMBL" id="RQET01000004">
    <property type="protein sequence ID" value="TGK11683.1"/>
    <property type="molecule type" value="Genomic_DNA"/>
</dbReference>
<keyword evidence="3" id="KW-1185">Reference proteome</keyword>
<feature type="transmembrane region" description="Helical" evidence="1">
    <location>
        <begin position="231"/>
        <end position="247"/>
    </location>
</feature>
<proteinExistence type="predicted"/>
<dbReference type="AlphaFoldDB" id="A0A4R9GI39"/>
<dbReference type="Proteomes" id="UP000298458">
    <property type="component" value="Unassembled WGS sequence"/>
</dbReference>
<keyword evidence="1" id="KW-1133">Transmembrane helix</keyword>
<comment type="caution">
    <text evidence="2">The sequence shown here is derived from an EMBL/GenBank/DDBJ whole genome shotgun (WGS) entry which is preliminary data.</text>
</comment>
<dbReference type="RefSeq" id="WP_135767087.1">
    <property type="nucleotide sequence ID" value="NZ_RQET01000004.1"/>
</dbReference>
<feature type="transmembrane region" description="Helical" evidence="1">
    <location>
        <begin position="197"/>
        <end position="219"/>
    </location>
</feature>
<feature type="transmembrane region" description="Helical" evidence="1">
    <location>
        <begin position="259"/>
        <end position="276"/>
    </location>
</feature>
<feature type="transmembrane region" description="Helical" evidence="1">
    <location>
        <begin position="288"/>
        <end position="309"/>
    </location>
</feature>
<organism evidence="2 3">
    <name type="scientific">Leptospira fletcheri</name>
    <dbReference type="NCBI Taxonomy" id="2484981"/>
    <lineage>
        <taxon>Bacteria</taxon>
        <taxon>Pseudomonadati</taxon>
        <taxon>Spirochaetota</taxon>
        <taxon>Spirochaetia</taxon>
        <taxon>Leptospirales</taxon>
        <taxon>Leptospiraceae</taxon>
        <taxon>Leptospira</taxon>
    </lineage>
</organism>
<protein>
    <submittedName>
        <fullName evidence="2">Uncharacterized protein</fullName>
    </submittedName>
</protein>
<feature type="transmembrane region" description="Helical" evidence="1">
    <location>
        <begin position="95"/>
        <end position="111"/>
    </location>
</feature>
<name>A0A4R9GI39_9LEPT</name>
<keyword evidence="1" id="KW-0812">Transmembrane</keyword>
<feature type="transmembrane region" description="Helical" evidence="1">
    <location>
        <begin position="61"/>
        <end position="83"/>
    </location>
</feature>
<evidence type="ECO:0000256" key="1">
    <source>
        <dbReference type="SAM" id="Phobius"/>
    </source>
</evidence>
<keyword evidence="1" id="KW-0472">Membrane</keyword>
<evidence type="ECO:0000313" key="2">
    <source>
        <dbReference type="EMBL" id="TGK11683.1"/>
    </source>
</evidence>
<reference evidence="2" key="1">
    <citation type="journal article" date="2019" name="PLoS Negl. Trop. Dis.">
        <title>Revisiting the worldwide diversity of Leptospira species in the environment.</title>
        <authorList>
            <person name="Vincent A.T."/>
            <person name="Schiettekatte O."/>
            <person name="Bourhy P."/>
            <person name="Veyrier F.J."/>
            <person name="Picardeau M."/>
        </authorList>
    </citation>
    <scope>NUCLEOTIDE SEQUENCE [LARGE SCALE GENOMIC DNA]</scope>
    <source>
        <strain evidence="2">SSW15</strain>
    </source>
</reference>
<dbReference type="OrthoDB" id="235490at2"/>